<dbReference type="CDD" id="cd05466">
    <property type="entry name" value="PBP2_LTTR_substrate"/>
    <property type="match status" value="1"/>
</dbReference>
<gene>
    <name evidence="6" type="ORF">ACFSR0_01610</name>
</gene>
<evidence type="ECO:0000259" key="5">
    <source>
        <dbReference type="PROSITE" id="PS50931"/>
    </source>
</evidence>
<dbReference type="Pfam" id="PF03466">
    <property type="entry name" value="LysR_substrate"/>
    <property type="match status" value="1"/>
</dbReference>
<proteinExistence type="inferred from homology"/>
<evidence type="ECO:0000313" key="6">
    <source>
        <dbReference type="EMBL" id="MFD2728133.1"/>
    </source>
</evidence>
<protein>
    <submittedName>
        <fullName evidence="6">LysR family transcriptional regulator</fullName>
    </submittedName>
</protein>
<keyword evidence="7" id="KW-1185">Reference proteome</keyword>
<sequence length="289" mass="33168">MFKLLETFKVVYETRSFSKAAELLFVSQPTVSTHIRQLEQEIGCSLFTRNGRTDIQVTPAADTLYQTTLTIVENWQQVQETLQENQLKQARLTLGISHTFAVYLLPELLIFLYHQFPNTHFQVKQLNSWEVLQAMEHHEIDLGVIEKPLASHAVQRTPLFVDQLVLVDTSNGPWLIRESSSGVYYYTKRYFEEQNIQEPSVTIENNEIILALLKKGFGRSIVSQRAASHLAYRPLGPNYQRWFYLLHANVQEAKASAPYVQAILKWKKQGQAALLEETATGSHEKTSDD</sequence>
<dbReference type="InterPro" id="IPR000847">
    <property type="entry name" value="LysR_HTH_N"/>
</dbReference>
<keyword evidence="3" id="KW-0238">DNA-binding</keyword>
<dbReference type="Proteomes" id="UP001597427">
    <property type="component" value="Unassembled WGS sequence"/>
</dbReference>
<comment type="caution">
    <text evidence="6">The sequence shown here is derived from an EMBL/GenBank/DDBJ whole genome shotgun (WGS) entry which is preliminary data.</text>
</comment>
<evidence type="ECO:0000256" key="1">
    <source>
        <dbReference type="ARBA" id="ARBA00009437"/>
    </source>
</evidence>
<keyword evidence="4" id="KW-0804">Transcription</keyword>
<name>A0ABW5TI04_9ENTE</name>
<accession>A0ABW5TI04</accession>
<evidence type="ECO:0000313" key="7">
    <source>
        <dbReference type="Proteomes" id="UP001597427"/>
    </source>
</evidence>
<dbReference type="RefSeq" id="WP_379979232.1">
    <property type="nucleotide sequence ID" value="NZ_JBHUMO010000009.1"/>
</dbReference>
<dbReference type="Pfam" id="PF00126">
    <property type="entry name" value="HTH_1"/>
    <property type="match status" value="1"/>
</dbReference>
<dbReference type="PANTHER" id="PTHR30126">
    <property type="entry name" value="HTH-TYPE TRANSCRIPTIONAL REGULATOR"/>
    <property type="match status" value="1"/>
</dbReference>
<keyword evidence="2" id="KW-0805">Transcription regulation</keyword>
<dbReference type="PRINTS" id="PR00039">
    <property type="entry name" value="HTHLYSR"/>
</dbReference>
<comment type="similarity">
    <text evidence="1">Belongs to the LysR transcriptional regulatory family.</text>
</comment>
<dbReference type="PROSITE" id="PS50931">
    <property type="entry name" value="HTH_LYSR"/>
    <property type="match status" value="1"/>
</dbReference>
<dbReference type="Gene3D" id="3.40.190.290">
    <property type="match status" value="1"/>
</dbReference>
<reference evidence="7" key="1">
    <citation type="journal article" date="2019" name="Int. J. Syst. Evol. Microbiol.">
        <title>The Global Catalogue of Microorganisms (GCM) 10K type strain sequencing project: providing services to taxonomists for standard genome sequencing and annotation.</title>
        <authorList>
            <consortium name="The Broad Institute Genomics Platform"/>
            <consortium name="The Broad Institute Genome Sequencing Center for Infectious Disease"/>
            <person name="Wu L."/>
            <person name="Ma J."/>
        </authorList>
    </citation>
    <scope>NUCLEOTIDE SEQUENCE [LARGE SCALE GENOMIC DNA]</scope>
    <source>
        <strain evidence="7">TISTR 932</strain>
    </source>
</reference>
<evidence type="ECO:0000256" key="3">
    <source>
        <dbReference type="ARBA" id="ARBA00023125"/>
    </source>
</evidence>
<dbReference type="SUPFAM" id="SSF46785">
    <property type="entry name" value="Winged helix' DNA-binding domain"/>
    <property type="match status" value="1"/>
</dbReference>
<dbReference type="InterPro" id="IPR036390">
    <property type="entry name" value="WH_DNA-bd_sf"/>
</dbReference>
<dbReference type="Gene3D" id="1.10.10.10">
    <property type="entry name" value="Winged helix-like DNA-binding domain superfamily/Winged helix DNA-binding domain"/>
    <property type="match status" value="1"/>
</dbReference>
<organism evidence="6 7">
    <name type="scientific">Enterococcus camelliae</name>
    <dbReference type="NCBI Taxonomy" id="453959"/>
    <lineage>
        <taxon>Bacteria</taxon>
        <taxon>Bacillati</taxon>
        <taxon>Bacillota</taxon>
        <taxon>Bacilli</taxon>
        <taxon>Lactobacillales</taxon>
        <taxon>Enterococcaceae</taxon>
        <taxon>Enterococcus</taxon>
    </lineage>
</organism>
<evidence type="ECO:0000256" key="4">
    <source>
        <dbReference type="ARBA" id="ARBA00023163"/>
    </source>
</evidence>
<dbReference type="PANTHER" id="PTHR30126:SF40">
    <property type="entry name" value="HTH-TYPE TRANSCRIPTIONAL REGULATOR GLTR"/>
    <property type="match status" value="1"/>
</dbReference>
<evidence type="ECO:0000256" key="2">
    <source>
        <dbReference type="ARBA" id="ARBA00023015"/>
    </source>
</evidence>
<dbReference type="InterPro" id="IPR036388">
    <property type="entry name" value="WH-like_DNA-bd_sf"/>
</dbReference>
<dbReference type="InterPro" id="IPR005119">
    <property type="entry name" value="LysR_subst-bd"/>
</dbReference>
<dbReference type="EMBL" id="JBHUMO010000009">
    <property type="protein sequence ID" value="MFD2728133.1"/>
    <property type="molecule type" value="Genomic_DNA"/>
</dbReference>
<feature type="domain" description="HTH lysR-type" evidence="5">
    <location>
        <begin position="1"/>
        <end position="58"/>
    </location>
</feature>
<dbReference type="SUPFAM" id="SSF53850">
    <property type="entry name" value="Periplasmic binding protein-like II"/>
    <property type="match status" value="1"/>
</dbReference>